<dbReference type="GO" id="GO:0043022">
    <property type="term" value="F:ribosome binding"/>
    <property type="evidence" value="ECO:0007669"/>
    <property type="project" value="InterPro"/>
</dbReference>
<dbReference type="Gene3D" id="2.40.30.60">
    <property type="entry name" value="RimM"/>
    <property type="match status" value="1"/>
</dbReference>
<evidence type="ECO:0000256" key="1">
    <source>
        <dbReference type="ARBA" id="ARBA00022490"/>
    </source>
</evidence>
<dbReference type="SUPFAM" id="SSF50447">
    <property type="entry name" value="Translation proteins"/>
    <property type="match status" value="1"/>
</dbReference>
<evidence type="ECO:0000313" key="6">
    <source>
        <dbReference type="EMBL" id="SUZ79047.1"/>
    </source>
</evidence>
<keyword evidence="2" id="KW-0690">Ribosome biogenesis</keyword>
<feature type="domain" description="RimM N-terminal" evidence="5">
    <location>
        <begin position="10"/>
        <end position="84"/>
    </location>
</feature>
<dbReference type="GO" id="GO:0006364">
    <property type="term" value="P:rRNA processing"/>
    <property type="evidence" value="ECO:0007669"/>
    <property type="project" value="UniProtKB-KW"/>
</dbReference>
<keyword evidence="1" id="KW-0963">Cytoplasm</keyword>
<sequence>MSDAGKLLEVGTIGRAHGTRGEVAVRLITDRTERLDAGSKLSTDERELVVVTSRPHQDRWLVRFDGVETRSQAEELRGWILRAPALRVADVLWVHELVGSTVREIDGTDRGIVVAMVANPASDLLELDNGDLVPLTFVVEFVDDVVLVDVPAGLFDLRS</sequence>
<dbReference type="PANTHER" id="PTHR33692">
    <property type="entry name" value="RIBOSOME MATURATION FACTOR RIMM"/>
    <property type="match status" value="1"/>
</dbReference>
<name>A0A381QM39_9ZZZZ</name>
<evidence type="ECO:0000256" key="3">
    <source>
        <dbReference type="ARBA" id="ARBA00022552"/>
    </source>
</evidence>
<dbReference type="NCBIfam" id="TIGR02273">
    <property type="entry name" value="16S_RimM"/>
    <property type="match status" value="1"/>
</dbReference>
<dbReference type="Pfam" id="PF01782">
    <property type="entry name" value="RimM"/>
    <property type="match status" value="1"/>
</dbReference>
<proteinExistence type="inferred from homology"/>
<reference evidence="6" key="1">
    <citation type="submission" date="2018-05" db="EMBL/GenBank/DDBJ databases">
        <authorList>
            <person name="Lanie J.A."/>
            <person name="Ng W.-L."/>
            <person name="Kazmierczak K.M."/>
            <person name="Andrzejewski T.M."/>
            <person name="Davidsen T.M."/>
            <person name="Wayne K.J."/>
            <person name="Tettelin H."/>
            <person name="Glass J.I."/>
            <person name="Rusch D."/>
            <person name="Podicherti R."/>
            <person name="Tsui H.-C.T."/>
            <person name="Winkler M.E."/>
        </authorList>
    </citation>
    <scope>NUCLEOTIDE SEQUENCE</scope>
</reference>
<dbReference type="GO" id="GO:0005840">
    <property type="term" value="C:ribosome"/>
    <property type="evidence" value="ECO:0007669"/>
    <property type="project" value="InterPro"/>
</dbReference>
<keyword evidence="3" id="KW-0698">rRNA processing</keyword>
<dbReference type="AlphaFoldDB" id="A0A381QM39"/>
<dbReference type="InterPro" id="IPR036976">
    <property type="entry name" value="RimM_N_sf"/>
</dbReference>
<evidence type="ECO:0000256" key="4">
    <source>
        <dbReference type="ARBA" id="ARBA00023186"/>
    </source>
</evidence>
<dbReference type="PANTHER" id="PTHR33692:SF1">
    <property type="entry name" value="RIBOSOME MATURATION FACTOR RIMM"/>
    <property type="match status" value="1"/>
</dbReference>
<dbReference type="InterPro" id="IPR009000">
    <property type="entry name" value="Transl_B-barrel_sf"/>
</dbReference>
<dbReference type="EMBL" id="UINC01001372">
    <property type="protein sequence ID" value="SUZ79047.1"/>
    <property type="molecule type" value="Genomic_DNA"/>
</dbReference>
<gene>
    <name evidence="6" type="ORF">METZ01_LOCUS31901</name>
</gene>
<keyword evidence="4" id="KW-0143">Chaperone</keyword>
<accession>A0A381QM39</accession>
<organism evidence="6">
    <name type="scientific">marine metagenome</name>
    <dbReference type="NCBI Taxonomy" id="408172"/>
    <lineage>
        <taxon>unclassified sequences</taxon>
        <taxon>metagenomes</taxon>
        <taxon>ecological metagenomes</taxon>
    </lineage>
</organism>
<evidence type="ECO:0000256" key="2">
    <source>
        <dbReference type="ARBA" id="ARBA00022517"/>
    </source>
</evidence>
<evidence type="ECO:0000259" key="5">
    <source>
        <dbReference type="Pfam" id="PF01782"/>
    </source>
</evidence>
<dbReference type="InterPro" id="IPR011961">
    <property type="entry name" value="RimM"/>
</dbReference>
<dbReference type="InterPro" id="IPR002676">
    <property type="entry name" value="RimM_N"/>
</dbReference>
<dbReference type="HAMAP" id="MF_00014">
    <property type="entry name" value="Ribosome_mat_RimM"/>
    <property type="match status" value="1"/>
</dbReference>
<protein>
    <recommendedName>
        <fullName evidence="5">RimM N-terminal domain-containing protein</fullName>
    </recommendedName>
</protein>